<dbReference type="InterPro" id="IPR010451">
    <property type="entry name" value="Acetoacetate_decarboxylase"/>
</dbReference>
<reference evidence="1" key="1">
    <citation type="submission" date="2021-12" db="EMBL/GenBank/DDBJ databases">
        <title>Comparative genomics, transcriptomics and evolutionary studies reveal genomic signatures of adaptation to plant cell wall in hemibiotrophic fungi.</title>
        <authorList>
            <consortium name="DOE Joint Genome Institute"/>
            <person name="Baroncelli R."/>
            <person name="Diaz J.F."/>
            <person name="Benocci T."/>
            <person name="Peng M."/>
            <person name="Battaglia E."/>
            <person name="Haridas S."/>
            <person name="Andreopoulos W."/>
            <person name="Labutti K."/>
            <person name="Pangilinan J."/>
            <person name="Floch G.L."/>
            <person name="Makela M.R."/>
            <person name="Henrissat B."/>
            <person name="Grigoriev I.V."/>
            <person name="Crouch J.A."/>
            <person name="De Vries R.P."/>
            <person name="Sukno S.A."/>
            <person name="Thon M.R."/>
        </authorList>
    </citation>
    <scope>NUCLEOTIDE SEQUENCE</scope>
    <source>
        <strain evidence="1">CBS 112980</strain>
    </source>
</reference>
<dbReference type="RefSeq" id="XP_060367150.1">
    <property type="nucleotide sequence ID" value="XM_060507807.1"/>
</dbReference>
<name>A0AAD8XJP4_GLOAC</name>
<dbReference type="GeneID" id="85391706"/>
<dbReference type="Gene3D" id="2.40.400.10">
    <property type="entry name" value="Acetoacetate decarboxylase-like"/>
    <property type="match status" value="1"/>
</dbReference>
<evidence type="ECO:0000313" key="2">
    <source>
        <dbReference type="Proteomes" id="UP001244207"/>
    </source>
</evidence>
<comment type="caution">
    <text evidence="1">The sequence shown here is derived from an EMBL/GenBank/DDBJ whole genome shotgun (WGS) entry which is preliminary data.</text>
</comment>
<proteinExistence type="predicted"/>
<dbReference type="AlphaFoldDB" id="A0AAD8XJP4"/>
<evidence type="ECO:0000313" key="1">
    <source>
        <dbReference type="EMBL" id="KAK1727095.1"/>
    </source>
</evidence>
<dbReference type="SUPFAM" id="SSF160104">
    <property type="entry name" value="Acetoacetate decarboxylase-like"/>
    <property type="match status" value="1"/>
</dbReference>
<dbReference type="GO" id="GO:0016829">
    <property type="term" value="F:lyase activity"/>
    <property type="evidence" value="ECO:0007669"/>
    <property type="project" value="InterPro"/>
</dbReference>
<organism evidence="1 2">
    <name type="scientific">Glomerella acutata</name>
    <name type="common">Colletotrichum acutatum</name>
    <dbReference type="NCBI Taxonomy" id="27357"/>
    <lineage>
        <taxon>Eukaryota</taxon>
        <taxon>Fungi</taxon>
        <taxon>Dikarya</taxon>
        <taxon>Ascomycota</taxon>
        <taxon>Pezizomycotina</taxon>
        <taxon>Sordariomycetes</taxon>
        <taxon>Hypocreomycetidae</taxon>
        <taxon>Glomerellales</taxon>
        <taxon>Glomerellaceae</taxon>
        <taxon>Colletotrichum</taxon>
        <taxon>Colletotrichum acutatum species complex</taxon>
    </lineage>
</organism>
<keyword evidence="2" id="KW-1185">Reference proteome</keyword>
<accession>A0AAD8XJP4</accession>
<dbReference type="InterPro" id="IPR023375">
    <property type="entry name" value="ADC_dom_sf"/>
</dbReference>
<dbReference type="Pfam" id="PF06314">
    <property type="entry name" value="ADC"/>
    <property type="match status" value="1"/>
</dbReference>
<gene>
    <name evidence="1" type="ORF">BDZ83DRAFT_614117</name>
</gene>
<dbReference type="Proteomes" id="UP001244207">
    <property type="component" value="Unassembled WGS sequence"/>
</dbReference>
<evidence type="ECO:0008006" key="3">
    <source>
        <dbReference type="Google" id="ProtNLM"/>
    </source>
</evidence>
<sequence length="268" mass="30048">MLMIAAKQNILLHTINVTISKMPFGTLPFEAESVPIFSPPYPKPPDPYSFAIDMMLGFTYRVAASQVRHLVPDVLELEDEPLVSSTVLDYGMSPVGAYKEFVHQVEVTYKSEKFMYSLILILDNEAAIFAGREQYGFPKVFGKADIQTTNGTRLVLANAQRPAGRNVFECEFIPDHRVPNLPAAEKWGLNLHSIPQPCAGTSPAIQELIPTIMDWKFTEIWAGHGQITFPRRSAFDPWCGVDILRYEGSFFARGLTGELRCRGESFQV</sequence>
<protein>
    <recommendedName>
        <fullName evidence="3">Acetoacetate decarboxylase</fullName>
    </recommendedName>
</protein>
<dbReference type="EMBL" id="JAHMHS010000027">
    <property type="protein sequence ID" value="KAK1727095.1"/>
    <property type="molecule type" value="Genomic_DNA"/>
</dbReference>